<geneLocation type="plasmid" evidence="2 3">
    <name>pYZ5</name>
</geneLocation>
<name>A0A2R4VVP2_9PROT</name>
<sequence>MKEDAMTDEDFLRHLDDYGASPDRWPPELRAGAEAALARSPALRSAADKALAFDRLLTGSPPMVEDARIDRLLSAAGAAARAVPQDGLVLLLLGRMPRRTAAGFCAALLALGWLTGGWLAGTLPAAAPQAARGQELALLHDEVITLFDGEPR</sequence>
<dbReference type="AlphaFoldDB" id="A0A2R4VVP2"/>
<keyword evidence="3" id="KW-1185">Reference proteome</keyword>
<dbReference type="EMBL" id="CP028906">
    <property type="protein sequence ID" value="AWB08520.1"/>
    <property type="molecule type" value="Genomic_DNA"/>
</dbReference>
<reference evidence="2 3" key="1">
    <citation type="submission" date="2018-04" db="EMBL/GenBank/DDBJ databases">
        <title>Complete genome sequence of the nitrogen-fixing bacterium Azospirillum humicireducens type strain SgZ-5.</title>
        <authorList>
            <person name="Yu Z."/>
        </authorList>
    </citation>
    <scope>NUCLEOTIDE SEQUENCE [LARGE SCALE GENOMIC DNA]</scope>
    <source>
        <strain evidence="2 3">SgZ-5</strain>
        <plasmid evidence="2 3">pYZ5</plasmid>
    </source>
</reference>
<keyword evidence="1" id="KW-0812">Transmembrane</keyword>
<keyword evidence="1" id="KW-0472">Membrane</keyword>
<feature type="transmembrane region" description="Helical" evidence="1">
    <location>
        <begin position="101"/>
        <end position="120"/>
    </location>
</feature>
<organism evidence="2 3">
    <name type="scientific">Azospirillum humicireducens</name>
    <dbReference type="NCBI Taxonomy" id="1226968"/>
    <lineage>
        <taxon>Bacteria</taxon>
        <taxon>Pseudomonadati</taxon>
        <taxon>Pseudomonadota</taxon>
        <taxon>Alphaproteobacteria</taxon>
        <taxon>Rhodospirillales</taxon>
        <taxon>Azospirillaceae</taxon>
        <taxon>Azospirillum</taxon>
    </lineage>
</organism>
<dbReference type="Proteomes" id="UP000077405">
    <property type="component" value="Plasmid pYZ5"/>
</dbReference>
<accession>A0A2R4VVP2</accession>
<evidence type="ECO:0000313" key="3">
    <source>
        <dbReference type="Proteomes" id="UP000077405"/>
    </source>
</evidence>
<keyword evidence="1" id="KW-1133">Transmembrane helix</keyword>
<evidence type="ECO:0000313" key="2">
    <source>
        <dbReference type="EMBL" id="AWB08520.1"/>
    </source>
</evidence>
<dbReference type="KEGG" id="ahu:A6A40_26340"/>
<protein>
    <submittedName>
        <fullName evidence="2">Uncharacterized protein</fullName>
    </submittedName>
</protein>
<proteinExistence type="predicted"/>
<keyword evidence="2" id="KW-0614">Plasmid</keyword>
<gene>
    <name evidence="2" type="ORF">A6A40_26340</name>
</gene>
<evidence type="ECO:0000256" key="1">
    <source>
        <dbReference type="SAM" id="Phobius"/>
    </source>
</evidence>